<feature type="domain" description="Fe2OG dioxygenase" evidence="10">
    <location>
        <begin position="192"/>
        <end position="297"/>
    </location>
</feature>
<evidence type="ECO:0000259" key="10">
    <source>
        <dbReference type="PROSITE" id="PS51471"/>
    </source>
</evidence>
<dbReference type="InterPro" id="IPR005123">
    <property type="entry name" value="Oxoglu/Fe-dep_dioxygenase_dom"/>
</dbReference>
<dbReference type="AlphaFoldDB" id="A0A8J5GIX1"/>
<keyword evidence="3" id="KW-0223">Dioxygenase</keyword>
<dbReference type="Proteomes" id="UP000734854">
    <property type="component" value="Unassembled WGS sequence"/>
</dbReference>
<evidence type="ECO:0000256" key="9">
    <source>
        <dbReference type="RuleBase" id="RU003682"/>
    </source>
</evidence>
<keyword evidence="2 9" id="KW-0479">Metal-binding</keyword>
<keyword evidence="4 9" id="KW-0560">Oxidoreductase</keyword>
<dbReference type="GO" id="GO:0046872">
    <property type="term" value="F:metal ion binding"/>
    <property type="evidence" value="ECO:0007669"/>
    <property type="project" value="UniProtKB-KW"/>
</dbReference>
<accession>A0A8J5GIX1</accession>
<dbReference type="EMBL" id="JACMSC010000009">
    <property type="protein sequence ID" value="KAG6508556.1"/>
    <property type="molecule type" value="Genomic_DNA"/>
</dbReference>
<reference evidence="11 12" key="1">
    <citation type="submission" date="2020-08" db="EMBL/GenBank/DDBJ databases">
        <title>Plant Genome Project.</title>
        <authorList>
            <person name="Zhang R.-G."/>
        </authorList>
    </citation>
    <scope>NUCLEOTIDE SEQUENCE [LARGE SCALE GENOMIC DNA]</scope>
    <source>
        <tissue evidence="11">Rhizome</tissue>
    </source>
</reference>
<dbReference type="InterPro" id="IPR050231">
    <property type="entry name" value="Iron_ascorbate_oxido_reductase"/>
</dbReference>
<evidence type="ECO:0000256" key="5">
    <source>
        <dbReference type="ARBA" id="ARBA00023004"/>
    </source>
</evidence>
<dbReference type="EC" id="1.14.11.13" evidence="8"/>
<evidence type="ECO:0000313" key="12">
    <source>
        <dbReference type="Proteomes" id="UP000734854"/>
    </source>
</evidence>
<dbReference type="InterPro" id="IPR027443">
    <property type="entry name" value="IPNS-like_sf"/>
</dbReference>
<comment type="catalytic activity">
    <reaction evidence="6">
        <text>gibberellin A1 + 2-oxoglutarate + O2 = gibberellin A8 + succinate + CO2</text>
        <dbReference type="Rhea" id="RHEA:15005"/>
        <dbReference type="ChEBI" id="CHEBI:15379"/>
        <dbReference type="ChEBI" id="CHEBI:16526"/>
        <dbReference type="ChEBI" id="CHEBI:16810"/>
        <dbReference type="ChEBI" id="CHEBI:30031"/>
        <dbReference type="ChEBI" id="CHEBI:58524"/>
        <dbReference type="ChEBI" id="CHEBI:58594"/>
        <dbReference type="EC" id="1.14.11.13"/>
    </reaction>
</comment>
<dbReference type="FunFam" id="2.60.120.330:FF:000014">
    <property type="entry name" value="Gibberellin 2-beta-dioxygenase 1"/>
    <property type="match status" value="1"/>
</dbReference>
<keyword evidence="12" id="KW-1185">Reference proteome</keyword>
<proteinExistence type="inferred from homology"/>
<keyword evidence="5 9" id="KW-0408">Iron</keyword>
<protein>
    <recommendedName>
        <fullName evidence="8">gibberellin 2beta-dioxygenase</fullName>
        <ecNumber evidence="8">1.14.11.13</ecNumber>
    </recommendedName>
</protein>
<gene>
    <name evidence="11" type="ORF">ZIOFF_033930</name>
</gene>
<organism evidence="11 12">
    <name type="scientific">Zingiber officinale</name>
    <name type="common">Ginger</name>
    <name type="synonym">Amomum zingiber</name>
    <dbReference type="NCBI Taxonomy" id="94328"/>
    <lineage>
        <taxon>Eukaryota</taxon>
        <taxon>Viridiplantae</taxon>
        <taxon>Streptophyta</taxon>
        <taxon>Embryophyta</taxon>
        <taxon>Tracheophyta</taxon>
        <taxon>Spermatophyta</taxon>
        <taxon>Magnoliopsida</taxon>
        <taxon>Liliopsida</taxon>
        <taxon>Zingiberales</taxon>
        <taxon>Zingiberaceae</taxon>
        <taxon>Zingiber</taxon>
    </lineage>
</organism>
<evidence type="ECO:0000256" key="8">
    <source>
        <dbReference type="ARBA" id="ARBA00066708"/>
    </source>
</evidence>
<sequence>MRLANSNSTRTLPLFCSVLDPITMVVLSVPELDRISLIRAANPAARFDALPVVDLLSPDAAATLIEACEEFGFFKITNHGIPTDLMRRLEAEAVEFFSLPPAEKEKSGPANPFGYGNRRIGSNGDMGWVEYLLFSLASKPSSHVSVSNSFRWALNAYLSAIRELASRVLELMALGLEMEPIDAISKLVTDEASDGIFRLNHYPTCPVLQGLNCSLTGFGEHTDPQIISVLRSNNCAGLQIALKDERWVSVPPDEDSFFVNVGDSLQVLTNGRFRSVRHRVVTNGSESRMSMIYFLGPTMAEKIAPMRQLMGEGEQSKYKEFTWSEYKKAAYKSRLADNRLRLFEKSK</sequence>
<evidence type="ECO:0000256" key="4">
    <source>
        <dbReference type="ARBA" id="ARBA00023002"/>
    </source>
</evidence>
<comment type="similarity">
    <text evidence="7">Belongs to the iron/ascorbate-dependent oxidoreductase family. GA2OX subfamily.</text>
</comment>
<dbReference type="InterPro" id="IPR044861">
    <property type="entry name" value="IPNS-like_FE2OG_OXY"/>
</dbReference>
<dbReference type="GO" id="GO:0045543">
    <property type="term" value="F:gibberellin 2-beta-dioxygenase activity"/>
    <property type="evidence" value="ECO:0007669"/>
    <property type="project" value="UniProtKB-EC"/>
</dbReference>
<evidence type="ECO:0000256" key="2">
    <source>
        <dbReference type="ARBA" id="ARBA00022723"/>
    </source>
</evidence>
<dbReference type="Pfam" id="PF14226">
    <property type="entry name" value="DIOX_N"/>
    <property type="match status" value="1"/>
</dbReference>
<comment type="caution">
    <text evidence="11">The sequence shown here is derived from an EMBL/GenBank/DDBJ whole genome shotgun (WGS) entry which is preliminary data.</text>
</comment>
<dbReference type="PROSITE" id="PS51471">
    <property type="entry name" value="FE2OG_OXY"/>
    <property type="match status" value="1"/>
</dbReference>
<dbReference type="PANTHER" id="PTHR47990">
    <property type="entry name" value="2-OXOGLUTARATE (2OG) AND FE(II)-DEPENDENT OXYGENASE SUPERFAMILY PROTEIN-RELATED"/>
    <property type="match status" value="1"/>
</dbReference>
<evidence type="ECO:0000256" key="7">
    <source>
        <dbReference type="ARBA" id="ARBA00061282"/>
    </source>
</evidence>
<dbReference type="InterPro" id="IPR026992">
    <property type="entry name" value="DIOX_N"/>
</dbReference>
<name>A0A8J5GIX1_ZINOF</name>
<dbReference type="Gene3D" id="2.60.120.330">
    <property type="entry name" value="B-lactam Antibiotic, Isopenicillin N Synthase, Chain"/>
    <property type="match status" value="1"/>
</dbReference>
<dbReference type="SUPFAM" id="SSF51197">
    <property type="entry name" value="Clavaminate synthase-like"/>
    <property type="match status" value="1"/>
</dbReference>
<evidence type="ECO:0000256" key="6">
    <source>
        <dbReference type="ARBA" id="ARBA00052204"/>
    </source>
</evidence>
<evidence type="ECO:0000313" key="11">
    <source>
        <dbReference type="EMBL" id="KAG6508556.1"/>
    </source>
</evidence>
<dbReference type="Pfam" id="PF03171">
    <property type="entry name" value="2OG-FeII_Oxy"/>
    <property type="match status" value="1"/>
</dbReference>
<evidence type="ECO:0000256" key="1">
    <source>
        <dbReference type="ARBA" id="ARBA00001961"/>
    </source>
</evidence>
<comment type="cofactor">
    <cofactor evidence="1">
        <name>L-ascorbate</name>
        <dbReference type="ChEBI" id="CHEBI:38290"/>
    </cofactor>
</comment>
<evidence type="ECO:0000256" key="3">
    <source>
        <dbReference type="ARBA" id="ARBA00022964"/>
    </source>
</evidence>